<keyword evidence="5 10" id="KW-0812">Transmembrane</keyword>
<dbReference type="EMBL" id="JACEOL010000002">
    <property type="protein sequence ID" value="MBA4600892.1"/>
    <property type="molecule type" value="Genomic_DNA"/>
</dbReference>
<keyword evidence="7 10" id="KW-1133">Transmembrane helix</keyword>
<comment type="subcellular location">
    <subcellularLocation>
        <location evidence="1">Cell membrane</location>
        <topology evidence="1">Multi-pass membrane protein</topology>
    </subcellularLocation>
</comment>
<gene>
    <name evidence="11" type="ORF">H2C83_00840</name>
</gene>
<evidence type="ECO:0000256" key="10">
    <source>
        <dbReference type="SAM" id="Phobius"/>
    </source>
</evidence>
<dbReference type="AlphaFoldDB" id="A0A7W2AQ42"/>
<keyword evidence="6" id="KW-0630">Potassium</keyword>
<sequence>MKEVEDPIMILKRLTPSQILVIGFALTILTGTLLLSLPISTESGKSLPFIDALFTSTSAVCVTGLVVVDTATTFSTFGEVVILLLIQIGGLGFMTFGTFFAILVGKKIGFRERLILKEAFNQLNVSGVVRLVLMVLAITLIIEGLGFTFLAIRFVPEWSWGKGLWYALFHSVSAFNNAGFDLFGDMEKFSSLIRYVGDPMVNLTISSLIILGGIGFVVILELAQFCMTKRLSLHSKLVLTMTAFLIFAGTILILGTEWSNPATLGKLSFGDKLLASYFQSVTTRTAGYNTLNIGDMYPAMLFFIILLMFVGASPSSTGGGVKTTTLATILLAVWGMIRGRDNVVAYRRRIPYNQVYKALTVTVAALVLVITITMLLTITEHTDILTSMFETVSAFGTVGLTMGLTPSLSTAGKILIIFTMFAGRLGPMTIAVAIARSLHHQQEPLIRFPEENPLIG</sequence>
<feature type="transmembrane region" description="Helical" evidence="10">
    <location>
        <begin position="358"/>
        <end position="378"/>
    </location>
</feature>
<evidence type="ECO:0000256" key="2">
    <source>
        <dbReference type="ARBA" id="ARBA00022448"/>
    </source>
</evidence>
<dbReference type="InterPro" id="IPR004772">
    <property type="entry name" value="TrkH"/>
</dbReference>
<feature type="transmembrane region" description="Helical" evidence="10">
    <location>
        <begin position="19"/>
        <end position="37"/>
    </location>
</feature>
<evidence type="ECO:0000256" key="8">
    <source>
        <dbReference type="ARBA" id="ARBA00023065"/>
    </source>
</evidence>
<evidence type="ECO:0000313" key="12">
    <source>
        <dbReference type="Proteomes" id="UP000538292"/>
    </source>
</evidence>
<feature type="transmembrane region" description="Helical" evidence="10">
    <location>
        <begin position="125"/>
        <end position="152"/>
    </location>
</feature>
<keyword evidence="8" id="KW-0406">Ion transport</keyword>
<keyword evidence="3" id="KW-1003">Cell membrane</keyword>
<evidence type="ECO:0000256" key="7">
    <source>
        <dbReference type="ARBA" id="ARBA00022989"/>
    </source>
</evidence>
<dbReference type="GO" id="GO:0005886">
    <property type="term" value="C:plasma membrane"/>
    <property type="evidence" value="ECO:0007669"/>
    <property type="project" value="UniProtKB-SubCell"/>
</dbReference>
<feature type="transmembrane region" description="Helical" evidence="10">
    <location>
        <begin position="80"/>
        <end position="104"/>
    </location>
</feature>
<proteinExistence type="predicted"/>
<dbReference type="PANTHER" id="PTHR32024:SF1">
    <property type="entry name" value="KTR SYSTEM POTASSIUM UPTAKE PROTEIN B"/>
    <property type="match status" value="1"/>
</dbReference>
<evidence type="ECO:0000256" key="6">
    <source>
        <dbReference type="ARBA" id="ARBA00022958"/>
    </source>
</evidence>
<keyword evidence="9 10" id="KW-0472">Membrane</keyword>
<evidence type="ECO:0000256" key="4">
    <source>
        <dbReference type="ARBA" id="ARBA00022538"/>
    </source>
</evidence>
<dbReference type="Pfam" id="PF02386">
    <property type="entry name" value="TrkH"/>
    <property type="match status" value="1"/>
</dbReference>
<feature type="transmembrane region" description="Helical" evidence="10">
    <location>
        <begin position="319"/>
        <end position="337"/>
    </location>
</feature>
<accession>A0A7W2AQ42</accession>
<evidence type="ECO:0000256" key="1">
    <source>
        <dbReference type="ARBA" id="ARBA00004651"/>
    </source>
</evidence>
<feature type="transmembrane region" description="Helical" evidence="10">
    <location>
        <begin position="237"/>
        <end position="256"/>
    </location>
</feature>
<reference evidence="11 12" key="1">
    <citation type="submission" date="2020-07" db="EMBL/GenBank/DDBJ databases">
        <title>Thermoactinomyces phylogeny.</title>
        <authorList>
            <person name="Dunlap C."/>
        </authorList>
    </citation>
    <scope>NUCLEOTIDE SEQUENCE [LARGE SCALE GENOMIC DNA]</scope>
    <source>
        <strain evidence="11 12">AMNI-1</strain>
    </source>
</reference>
<feature type="transmembrane region" description="Helical" evidence="10">
    <location>
        <begin position="296"/>
        <end position="313"/>
    </location>
</feature>
<dbReference type="InterPro" id="IPR003445">
    <property type="entry name" value="Cat_transpt"/>
</dbReference>
<evidence type="ECO:0000256" key="5">
    <source>
        <dbReference type="ARBA" id="ARBA00022692"/>
    </source>
</evidence>
<keyword evidence="4" id="KW-0633">Potassium transport</keyword>
<feature type="transmembrane region" description="Helical" evidence="10">
    <location>
        <begin position="49"/>
        <end position="68"/>
    </location>
</feature>
<evidence type="ECO:0000313" key="11">
    <source>
        <dbReference type="EMBL" id="MBA4600892.1"/>
    </source>
</evidence>
<dbReference type="GO" id="GO:0015379">
    <property type="term" value="F:potassium:chloride symporter activity"/>
    <property type="evidence" value="ECO:0007669"/>
    <property type="project" value="InterPro"/>
</dbReference>
<protein>
    <submittedName>
        <fullName evidence="11">Trk family potassium uptake protein</fullName>
    </submittedName>
</protein>
<evidence type="ECO:0000256" key="9">
    <source>
        <dbReference type="ARBA" id="ARBA00023136"/>
    </source>
</evidence>
<name>A0A7W2AQ42_9BACL</name>
<dbReference type="NCBIfam" id="TIGR00933">
    <property type="entry name" value="2a38"/>
    <property type="match status" value="1"/>
</dbReference>
<feature type="transmembrane region" description="Helical" evidence="10">
    <location>
        <begin position="203"/>
        <end position="225"/>
    </location>
</feature>
<dbReference type="Proteomes" id="UP000538292">
    <property type="component" value="Unassembled WGS sequence"/>
</dbReference>
<comment type="caution">
    <text evidence="11">The sequence shown here is derived from an EMBL/GenBank/DDBJ whole genome shotgun (WGS) entry which is preliminary data.</text>
</comment>
<dbReference type="PANTHER" id="PTHR32024">
    <property type="entry name" value="TRK SYSTEM POTASSIUM UPTAKE PROTEIN TRKG-RELATED"/>
    <property type="match status" value="1"/>
</dbReference>
<organism evidence="11 12">
    <name type="scientific">Thermoactinomyces mirandus</name>
    <dbReference type="NCBI Taxonomy" id="2756294"/>
    <lineage>
        <taxon>Bacteria</taxon>
        <taxon>Bacillati</taxon>
        <taxon>Bacillota</taxon>
        <taxon>Bacilli</taxon>
        <taxon>Bacillales</taxon>
        <taxon>Thermoactinomycetaceae</taxon>
        <taxon>Thermoactinomyces</taxon>
    </lineage>
</organism>
<keyword evidence="2" id="KW-0813">Transport</keyword>
<feature type="transmembrane region" description="Helical" evidence="10">
    <location>
        <begin position="164"/>
        <end position="183"/>
    </location>
</feature>
<keyword evidence="12" id="KW-1185">Reference proteome</keyword>
<evidence type="ECO:0000256" key="3">
    <source>
        <dbReference type="ARBA" id="ARBA00022475"/>
    </source>
</evidence>